<keyword evidence="2" id="KW-1185">Reference proteome</keyword>
<accession>A0A319AYX5</accession>
<name>A0A319AYX5_ASPVC</name>
<evidence type="ECO:0000313" key="1">
    <source>
        <dbReference type="EMBL" id="PYH64784.1"/>
    </source>
</evidence>
<protein>
    <submittedName>
        <fullName evidence="1">Uncharacterized protein</fullName>
    </submittedName>
</protein>
<dbReference type="AlphaFoldDB" id="A0A319AYX5"/>
<gene>
    <name evidence="1" type="ORF">BO88DRAFT_152980</name>
</gene>
<organism evidence="1 2">
    <name type="scientific">Aspergillus vadensis (strain CBS 113365 / IMI 142717 / IBT 24658)</name>
    <dbReference type="NCBI Taxonomy" id="1448311"/>
    <lineage>
        <taxon>Eukaryota</taxon>
        <taxon>Fungi</taxon>
        <taxon>Dikarya</taxon>
        <taxon>Ascomycota</taxon>
        <taxon>Pezizomycotina</taxon>
        <taxon>Eurotiomycetes</taxon>
        <taxon>Eurotiomycetidae</taxon>
        <taxon>Eurotiales</taxon>
        <taxon>Aspergillaceae</taxon>
        <taxon>Aspergillus</taxon>
        <taxon>Aspergillus subgen. Circumdati</taxon>
    </lineage>
</organism>
<evidence type="ECO:0000313" key="2">
    <source>
        <dbReference type="Proteomes" id="UP000248405"/>
    </source>
</evidence>
<proteinExistence type="predicted"/>
<dbReference type="GeneID" id="37206123"/>
<dbReference type="RefSeq" id="XP_025558578.1">
    <property type="nucleotide sequence ID" value="XM_025701531.1"/>
</dbReference>
<sequence length="259" mass="29073">MLNTIGFASLSPPSLVAPPRCLFHFQPIKCIHPSTFISRLLHSFPLFPSQILPASVAYTPDPTRIHHRNSNSQEARFPPPHTLNLPRCASTRLHLISSCSFPWIFLTLNCDRLRLLLSLPFSLPFFPFPLPHCSSPSPPRPHLAAFSPSLPLSVSPLFCLAYGHAILFPSLISFSYFLFSFFFPAATLPISPVAYHRPFCAVCSSSVRFTINEAAYWVSDSAHDSGIFRGVRFRILPFYHNFAHRDQSNPIANYPSHSP</sequence>
<reference evidence="1" key="1">
    <citation type="submission" date="2016-12" db="EMBL/GenBank/DDBJ databases">
        <title>The genomes of Aspergillus section Nigri reveals drivers in fungal speciation.</title>
        <authorList>
            <consortium name="DOE Joint Genome Institute"/>
            <person name="Vesth T.C."/>
            <person name="Nybo J."/>
            <person name="Theobald S."/>
            <person name="Brandl J."/>
            <person name="Frisvad J.C."/>
            <person name="Nielsen K.F."/>
            <person name="Lyhne E.K."/>
            <person name="Kogle M.E."/>
            <person name="Kuo A."/>
            <person name="Riley R."/>
            <person name="Clum A."/>
            <person name="Nolan M."/>
            <person name="Lipzen A."/>
            <person name="Salamov A."/>
            <person name="Henrissat B."/>
            <person name="Wiebenga A."/>
            <person name="De Vries R.P."/>
            <person name="Grigoriev I.V."/>
            <person name="Mortensen U.H."/>
            <person name="Andersen M.R."/>
            <person name="Baker S.E."/>
        </authorList>
    </citation>
    <scope>NUCLEOTIDE SEQUENCE [LARGE SCALE GENOMIC DNA]</scope>
    <source>
        <strain evidence="1">CBS 113365</strain>
    </source>
</reference>
<dbReference type="EMBL" id="KZ821641">
    <property type="protein sequence ID" value="PYH64784.1"/>
    <property type="molecule type" value="Genomic_DNA"/>
</dbReference>
<dbReference type="Proteomes" id="UP000248405">
    <property type="component" value="Unassembled WGS sequence"/>
</dbReference>